<dbReference type="InterPro" id="IPR014917">
    <property type="entry name" value="DUF1800"/>
</dbReference>
<dbReference type="AlphaFoldDB" id="A0A074NL43"/>
<dbReference type="Pfam" id="PF08811">
    <property type="entry name" value="DUF1800"/>
    <property type="match status" value="1"/>
</dbReference>
<dbReference type="RefSeq" id="WP_034900715.1">
    <property type="nucleotide sequence ID" value="NZ_CP017057.1"/>
</dbReference>
<evidence type="ECO:0000313" key="2">
    <source>
        <dbReference type="Proteomes" id="UP000027866"/>
    </source>
</evidence>
<comment type="caution">
    <text evidence="1">The sequence shown here is derived from an EMBL/GenBank/DDBJ whole genome shotgun (WGS) entry which is preliminary data.</text>
</comment>
<proteinExistence type="predicted"/>
<dbReference type="PATRIC" id="fig|39960.10.peg.2126"/>
<gene>
    <name evidence="1" type="ORF">EH32_05130</name>
</gene>
<dbReference type="OrthoDB" id="9772295at2"/>
<dbReference type="Proteomes" id="UP000027866">
    <property type="component" value="Unassembled WGS sequence"/>
</dbReference>
<sequence>MSRDSIALNRFGYGLRWRETMSGAPVRSAEAALVAEMDRFDPRPPAIAAREDTSARAGEILELIRRNRNMRGRAERSAPATMGPQGRTAAMAGDAMGGPLAELPPDIRRAYLDGGRILRRDIALKVNLAARSDTPFIERLVHFWSNHFSVSAGKPGTQHQVGNHEFSAIRPRVLGRFSDLLKAAVLHPAMLLYLDQFQSAGPNSRFQRRVERTGPERGLNENLAREVLELHTLGVGGGYGQADVTEFARALTGWTISGLGRIERFAERRAGGASFVRFAHEPGTLRIMGQSYAQAGPDQALAVLDDLAAHPATARHVATKLARHFAGDDPPESLVARLERDFLGTGGDLASLARTLIASPEVWVTERVKYRAPFEWLISVLRLTGLEGLDDKRIAGALRELGQLPWRAPSPAGYDDLAGSWAGPDALVRRVELAERVARSVPAGGVLARAHSAFPGALSANTRVWLSRAESGTQALGLLLVAPEMMRR</sequence>
<evidence type="ECO:0008006" key="3">
    <source>
        <dbReference type="Google" id="ProtNLM"/>
    </source>
</evidence>
<protein>
    <recommendedName>
        <fullName evidence="3">DUF1800 domain-containing protein</fullName>
    </recommendedName>
</protein>
<reference evidence="1 2" key="1">
    <citation type="submission" date="2014-04" db="EMBL/GenBank/DDBJ databases">
        <title>A comprehensive comparison of genomes of Erythrobacter spp. Strains.</title>
        <authorList>
            <person name="Zheng Q."/>
        </authorList>
    </citation>
    <scope>NUCLEOTIDE SEQUENCE [LARGE SCALE GENOMIC DNA]</scope>
    <source>
        <strain evidence="1 2">DSM 8509</strain>
    </source>
</reference>
<dbReference type="EMBL" id="JMIX01000003">
    <property type="protein sequence ID" value="KEO98497.1"/>
    <property type="molecule type" value="Genomic_DNA"/>
</dbReference>
<evidence type="ECO:0000313" key="1">
    <source>
        <dbReference type="EMBL" id="KEO98497.1"/>
    </source>
</evidence>
<name>A0A074NL43_9SPHN</name>
<accession>A0A074NL43</accession>
<dbReference type="KEGG" id="elq:Ga0102493_113032"/>
<keyword evidence="2" id="KW-1185">Reference proteome</keyword>
<organism evidence="1 2">
    <name type="scientific">Erythrobacter litoralis</name>
    <dbReference type="NCBI Taxonomy" id="39960"/>
    <lineage>
        <taxon>Bacteria</taxon>
        <taxon>Pseudomonadati</taxon>
        <taxon>Pseudomonadota</taxon>
        <taxon>Alphaproteobacteria</taxon>
        <taxon>Sphingomonadales</taxon>
        <taxon>Erythrobacteraceae</taxon>
        <taxon>Erythrobacter/Porphyrobacter group</taxon>
        <taxon>Erythrobacter</taxon>
    </lineage>
</organism>